<evidence type="ECO:0000259" key="8">
    <source>
        <dbReference type="PROSITE" id="PS50157"/>
    </source>
</evidence>
<feature type="domain" description="C2H2-type" evidence="8">
    <location>
        <begin position="518"/>
        <end position="545"/>
    </location>
</feature>
<dbReference type="PANTHER" id="PTHR45935">
    <property type="entry name" value="PROTEIN ZBED8-RELATED"/>
    <property type="match status" value="1"/>
</dbReference>
<dbReference type="PROSITE" id="PS00028">
    <property type="entry name" value="ZINC_FINGER_C2H2_1"/>
    <property type="match status" value="2"/>
</dbReference>
<dbReference type="RefSeq" id="XP_054831596.1">
    <property type="nucleotide sequence ID" value="XM_054975621.1"/>
</dbReference>
<feature type="region of interest" description="Disordered" evidence="7">
    <location>
        <begin position="347"/>
        <end position="390"/>
    </location>
</feature>
<evidence type="ECO:0000256" key="5">
    <source>
        <dbReference type="ARBA" id="ARBA00023242"/>
    </source>
</evidence>
<dbReference type="Gene3D" id="1.10.4020.10">
    <property type="entry name" value="DNA breaking-rejoining enzymes"/>
    <property type="match status" value="1"/>
</dbReference>
<feature type="compositionally biased region" description="Basic and acidic residues" evidence="7">
    <location>
        <begin position="19"/>
        <end position="32"/>
    </location>
</feature>
<name>A0AA97J605_EUBMA</name>
<dbReference type="PROSITE" id="PS50804">
    <property type="entry name" value="SCAN_BOX"/>
    <property type="match status" value="1"/>
</dbReference>
<evidence type="ECO:0000259" key="9">
    <source>
        <dbReference type="PROSITE" id="PS50804"/>
    </source>
</evidence>
<feature type="domain" description="SCAN box" evidence="9">
    <location>
        <begin position="167"/>
        <end position="245"/>
    </location>
</feature>
<dbReference type="FunFam" id="3.30.160.60:FF:000340">
    <property type="entry name" value="zinc finger protein 473 isoform X1"/>
    <property type="match status" value="1"/>
</dbReference>
<dbReference type="CDD" id="cd07936">
    <property type="entry name" value="SCAN"/>
    <property type="match status" value="1"/>
</dbReference>
<evidence type="ECO:0000313" key="11">
    <source>
        <dbReference type="RefSeq" id="XP_054831596.1"/>
    </source>
</evidence>
<dbReference type="SMART" id="SM00355">
    <property type="entry name" value="ZnF_C2H2"/>
    <property type="match status" value="2"/>
</dbReference>
<feature type="region of interest" description="Disordered" evidence="7">
    <location>
        <begin position="309"/>
        <end position="331"/>
    </location>
</feature>
<feature type="region of interest" description="Disordered" evidence="7">
    <location>
        <begin position="1"/>
        <end position="34"/>
    </location>
</feature>
<dbReference type="AlphaFoldDB" id="A0AA97J605"/>
<dbReference type="GeneID" id="129327150"/>
<dbReference type="Pfam" id="PF00096">
    <property type="entry name" value="zf-C2H2"/>
    <property type="match status" value="1"/>
</dbReference>
<dbReference type="Gene3D" id="3.30.160.60">
    <property type="entry name" value="Classic Zinc Finger"/>
    <property type="match status" value="2"/>
</dbReference>
<keyword evidence="3 6" id="KW-0863">Zinc-finger</keyword>
<keyword evidence="5" id="KW-0539">Nucleus</keyword>
<dbReference type="InterPro" id="IPR050916">
    <property type="entry name" value="SCAN-C2H2_zinc_finger"/>
</dbReference>
<dbReference type="FunFam" id="1.10.4020.10:FF:000001">
    <property type="entry name" value="zinc finger protein 263 isoform X1"/>
    <property type="match status" value="1"/>
</dbReference>
<evidence type="ECO:0000256" key="3">
    <source>
        <dbReference type="ARBA" id="ARBA00022771"/>
    </source>
</evidence>
<sequence length="592" mass="65844">MATGHGDASAQRVSLDCVQEQRAKRPRVDPDGTGHLVAQAESMRGFREGIVPEHVKQEPEEGLQQQWEAQWQPFLKVGETISSGEGHLELQEQAGCSQSSLNASQQLKGREGPQLLLGSTKTLQQQGDTTLVMDKMGRKTVKDEFPDEVVHEEVIRGEDAAGWDAERQRFRQFCYYEAMGPRLVSHRLWTLCRQWLQPERRTKEQILELVILEQFLAILPQEMQSWVKQHQPDSCPRAVALAEGFLLIQKQEVPGLFQEKAANFPKAEKPLLDSCQWLGLKKEIKQEDDSNPVMPVLCGGPTVSEIKEETLSPEDSPMKAPARAAERGQQNIGFPGKSAFVVLPKEESGTISKPGGGTMSKIKEENLSPGNSLMEAPETAEGPSQQTISSSSEFVLVRLPEELGKISKPGTDFCSDSLSSAIDKRAAERVEEKQGRSGGLKVSGLVPGREEETRGASRQVLTEEREEVWTGYGKTFRCKSFLTPNVETPATSKIYQGKHCDSRSILDHQKIHTGEKLYECIYCGKTFSQRIHFDNHEKIHTGVKKIPISENLYICSTCGKSFAHYSTLVAHKRSHGIEEPDPASAREASMTD</sequence>
<dbReference type="SMART" id="SM00431">
    <property type="entry name" value="SCAN"/>
    <property type="match status" value="1"/>
</dbReference>
<feature type="region of interest" description="Disordered" evidence="7">
    <location>
        <begin position="573"/>
        <end position="592"/>
    </location>
</feature>
<proteinExistence type="predicted"/>
<dbReference type="PANTHER" id="PTHR45935:SF15">
    <property type="entry name" value="SCAN BOX DOMAIN-CONTAINING PROTEIN"/>
    <property type="match status" value="1"/>
</dbReference>
<dbReference type="GO" id="GO:0008270">
    <property type="term" value="F:zinc ion binding"/>
    <property type="evidence" value="ECO:0007669"/>
    <property type="project" value="UniProtKB-KW"/>
</dbReference>
<evidence type="ECO:0000256" key="2">
    <source>
        <dbReference type="ARBA" id="ARBA00022737"/>
    </source>
</evidence>
<feature type="domain" description="C2H2-type" evidence="8">
    <location>
        <begin position="553"/>
        <end position="580"/>
    </location>
</feature>
<feature type="region of interest" description="Disordered" evidence="7">
    <location>
        <begin position="429"/>
        <end position="459"/>
    </location>
</feature>
<evidence type="ECO:0000313" key="10">
    <source>
        <dbReference type="Proteomes" id="UP001190640"/>
    </source>
</evidence>
<dbReference type="FunFam" id="3.30.160.60:FF:002343">
    <property type="entry name" value="Zinc finger protein 33A"/>
    <property type="match status" value="1"/>
</dbReference>
<dbReference type="SUPFAM" id="SSF57667">
    <property type="entry name" value="beta-beta-alpha zinc fingers"/>
    <property type="match status" value="2"/>
</dbReference>
<keyword evidence="2" id="KW-0677">Repeat</keyword>
<dbReference type="Pfam" id="PF02023">
    <property type="entry name" value="SCAN"/>
    <property type="match status" value="1"/>
</dbReference>
<dbReference type="InterPro" id="IPR003309">
    <property type="entry name" value="SCAN_dom"/>
</dbReference>
<accession>A0AA97J605</accession>
<keyword evidence="10" id="KW-1185">Reference proteome</keyword>
<dbReference type="InterPro" id="IPR038269">
    <property type="entry name" value="SCAN_sf"/>
</dbReference>
<organism evidence="10 11">
    <name type="scientific">Eublepharis macularius</name>
    <name type="common">Leopard gecko</name>
    <name type="synonym">Cyrtodactylus macularius</name>
    <dbReference type="NCBI Taxonomy" id="481883"/>
    <lineage>
        <taxon>Eukaryota</taxon>
        <taxon>Metazoa</taxon>
        <taxon>Chordata</taxon>
        <taxon>Craniata</taxon>
        <taxon>Vertebrata</taxon>
        <taxon>Euteleostomi</taxon>
        <taxon>Lepidosauria</taxon>
        <taxon>Squamata</taxon>
        <taxon>Bifurcata</taxon>
        <taxon>Gekkota</taxon>
        <taxon>Eublepharidae</taxon>
        <taxon>Eublepharinae</taxon>
        <taxon>Eublepharis</taxon>
    </lineage>
</organism>
<evidence type="ECO:0000256" key="4">
    <source>
        <dbReference type="ARBA" id="ARBA00022833"/>
    </source>
</evidence>
<dbReference type="Proteomes" id="UP001190640">
    <property type="component" value="Chromosome 4"/>
</dbReference>
<dbReference type="SUPFAM" id="SSF47353">
    <property type="entry name" value="Retrovirus capsid dimerization domain-like"/>
    <property type="match status" value="1"/>
</dbReference>
<gene>
    <name evidence="11" type="primary">LOC129327150</name>
</gene>
<keyword evidence="4" id="KW-0862">Zinc</keyword>
<dbReference type="InterPro" id="IPR036236">
    <property type="entry name" value="Znf_C2H2_sf"/>
</dbReference>
<protein>
    <submittedName>
        <fullName evidence="11">Zinc finger protein with KRAB and SCAN domains 7-like isoform X1</fullName>
    </submittedName>
</protein>
<dbReference type="KEGG" id="emc:129327150"/>
<evidence type="ECO:0000256" key="7">
    <source>
        <dbReference type="SAM" id="MobiDB-lite"/>
    </source>
</evidence>
<dbReference type="PROSITE" id="PS50157">
    <property type="entry name" value="ZINC_FINGER_C2H2_2"/>
    <property type="match status" value="2"/>
</dbReference>
<dbReference type="InterPro" id="IPR013087">
    <property type="entry name" value="Znf_C2H2_type"/>
</dbReference>
<evidence type="ECO:0000256" key="6">
    <source>
        <dbReference type="PROSITE-ProRule" id="PRU00042"/>
    </source>
</evidence>
<reference evidence="11" key="1">
    <citation type="submission" date="2025-08" db="UniProtKB">
        <authorList>
            <consortium name="RefSeq"/>
        </authorList>
    </citation>
    <scope>IDENTIFICATION</scope>
    <source>
        <tissue evidence="11">Blood</tissue>
    </source>
</reference>
<evidence type="ECO:0000256" key="1">
    <source>
        <dbReference type="ARBA" id="ARBA00022723"/>
    </source>
</evidence>
<keyword evidence="1" id="KW-0479">Metal-binding</keyword>
<dbReference type="GO" id="GO:0005634">
    <property type="term" value="C:nucleus"/>
    <property type="evidence" value="ECO:0007669"/>
    <property type="project" value="UniProtKB-ARBA"/>
</dbReference>